<dbReference type="InterPro" id="IPR035906">
    <property type="entry name" value="MetI-like_sf"/>
</dbReference>
<name>U5DKX9_9CHRO</name>
<dbReference type="PANTHER" id="PTHR43470:SF5">
    <property type="entry name" value="PHOSPHATE TRANSPORT SYSTEM PERMEASE PROTEIN PSTA"/>
    <property type="match status" value="1"/>
</dbReference>
<dbReference type="NCBIfam" id="TIGR00974">
    <property type="entry name" value="3a0107s02c"/>
    <property type="match status" value="1"/>
</dbReference>
<dbReference type="InterPro" id="IPR005672">
    <property type="entry name" value="Phosphate_PstA"/>
</dbReference>
<sequence length="649" mass="69468">MEGKLDDGVDAALLSESHWERSLGASLLQEQWLRLLLTVLASVPILIALSIVITLLFESVSFFADIPLWHFLVDTDWTPQMQAGNAQYGIIVLVTATLMVTVIAMFVAIPVGLMGAIYLAEYAGANVRRFLKPALESLSGVPTVIFGYFALLFLTPLFRNTIFPGISGFNALSAGIAIGILVAPTISSLSEEALRRIPNELRAGALALGMTKSESIVRVLLPGALPGVMAAIALALSLALGDTMIAAIAAGQRPVLTLNPFVPIETMTAFIVSVSLGTVEFGSIVFKAIFTVGMVLFVITLALNLLSSWLTRRGEERATRMLLPARELKKSSDVGAAQPGQLLTEPPMAVSNLPKLQFPEPASRRFWFERGFRMLATFAAFTGIVVLMVLFLDLVVAGFPRLSWDFLTSFSSRRPLESGIYAPLVGSLWMLAIVLVLVVPIGVGTAIYLEEYYPDNLINRAISTSIANLAAVPSIIYGLLGLELFVRVLRPITGGYSILSAGLTLSVIVLPVTIIASRSALAAVPKSLRRGGYALGMTKEQVLRTIAVPTALPGILTGVIQSVSRALGETAALVAVGALASIRFLPSLSLDGLRSQYTVLPVQIFYWLQESDEAVQANAAAATIVLVSIVLVLNVGGVLLRDYSSRRFT</sequence>
<accession>U5DKX9</accession>
<keyword evidence="6 8" id="KW-1133">Transmembrane helix</keyword>
<dbReference type="PATRIC" id="fig|582515.4.peg.2010"/>
<keyword evidence="7 8" id="KW-0472">Membrane</keyword>
<feature type="transmembrane region" description="Helical" evidence="8">
    <location>
        <begin position="32"/>
        <end position="57"/>
    </location>
</feature>
<feature type="transmembrane region" description="Helical" evidence="8">
    <location>
        <begin position="542"/>
        <end position="560"/>
    </location>
</feature>
<evidence type="ECO:0000313" key="10">
    <source>
        <dbReference type="EMBL" id="ERN41552.1"/>
    </source>
</evidence>
<feature type="transmembrane region" description="Helical" evidence="8">
    <location>
        <begin position="165"/>
        <end position="186"/>
    </location>
</feature>
<feature type="transmembrane region" description="Helical" evidence="8">
    <location>
        <begin position="140"/>
        <end position="158"/>
    </location>
</feature>
<feature type="transmembrane region" description="Helical" evidence="8">
    <location>
        <begin position="620"/>
        <end position="640"/>
    </location>
</feature>
<dbReference type="Gene3D" id="1.10.3720.10">
    <property type="entry name" value="MetI-like"/>
    <property type="match status" value="2"/>
</dbReference>
<comment type="caution">
    <text evidence="10">The sequence shown here is derived from an EMBL/GenBank/DDBJ whole genome shotgun (WGS) entry which is preliminary data.</text>
</comment>
<feature type="domain" description="ABC transmembrane type-1" evidence="9">
    <location>
        <begin position="94"/>
        <end position="307"/>
    </location>
</feature>
<dbReference type="AlphaFoldDB" id="U5DKX9"/>
<dbReference type="GO" id="GO:0005886">
    <property type="term" value="C:plasma membrane"/>
    <property type="evidence" value="ECO:0007669"/>
    <property type="project" value="UniProtKB-SubCell"/>
</dbReference>
<evidence type="ECO:0000256" key="7">
    <source>
        <dbReference type="ARBA" id="ARBA00023136"/>
    </source>
</evidence>
<dbReference type="InterPro" id="IPR011864">
    <property type="entry name" value="Phosphate_PstC"/>
</dbReference>
<dbReference type="GO" id="GO:0035435">
    <property type="term" value="P:phosphate ion transmembrane transport"/>
    <property type="evidence" value="ECO:0007669"/>
    <property type="project" value="InterPro"/>
</dbReference>
<evidence type="ECO:0000256" key="5">
    <source>
        <dbReference type="ARBA" id="ARBA00022692"/>
    </source>
</evidence>
<evidence type="ECO:0000256" key="8">
    <source>
        <dbReference type="SAM" id="Phobius"/>
    </source>
</evidence>
<dbReference type="Proteomes" id="UP000016960">
    <property type="component" value="Unassembled WGS sequence"/>
</dbReference>
<feature type="transmembrane region" description="Helical" evidence="8">
    <location>
        <begin position="90"/>
        <end position="120"/>
    </location>
</feature>
<gene>
    <name evidence="10" type="ORF">KR51_00017700</name>
</gene>
<dbReference type="InterPro" id="IPR000515">
    <property type="entry name" value="MetI-like"/>
</dbReference>
<feature type="transmembrane region" description="Helical" evidence="8">
    <location>
        <begin position="228"/>
        <end position="249"/>
    </location>
</feature>
<feature type="domain" description="ABC transmembrane type-1" evidence="9">
    <location>
        <begin position="424"/>
        <end position="637"/>
    </location>
</feature>
<feature type="transmembrane region" description="Helical" evidence="8">
    <location>
        <begin position="420"/>
        <end position="449"/>
    </location>
</feature>
<evidence type="ECO:0000256" key="6">
    <source>
        <dbReference type="ARBA" id="ARBA00022989"/>
    </source>
</evidence>
<dbReference type="CDD" id="cd06261">
    <property type="entry name" value="TM_PBP2"/>
    <property type="match status" value="2"/>
</dbReference>
<proteinExistence type="inferred from homology"/>
<feature type="transmembrane region" description="Helical" evidence="8">
    <location>
        <begin position="498"/>
        <end position="521"/>
    </location>
</feature>
<keyword evidence="4" id="KW-1003">Cell membrane</keyword>
<dbReference type="InParanoid" id="U5DKX9"/>
<dbReference type="GO" id="GO:0005315">
    <property type="term" value="F:phosphate transmembrane transporter activity"/>
    <property type="evidence" value="ECO:0007669"/>
    <property type="project" value="InterPro"/>
</dbReference>
<dbReference type="Pfam" id="PF00528">
    <property type="entry name" value="BPD_transp_1"/>
    <property type="match status" value="2"/>
</dbReference>
<dbReference type="PANTHER" id="PTHR43470">
    <property type="entry name" value="PHOSPHATE TRANSPORT SYSTEM PERMEASE PROTEIN PSTA-RELATED"/>
    <property type="match status" value="1"/>
</dbReference>
<evidence type="ECO:0000256" key="3">
    <source>
        <dbReference type="ARBA" id="ARBA00022448"/>
    </source>
</evidence>
<dbReference type="NCBIfam" id="TIGR02138">
    <property type="entry name" value="phosphate_pstC"/>
    <property type="match status" value="1"/>
</dbReference>
<evidence type="ECO:0000256" key="2">
    <source>
        <dbReference type="ARBA" id="ARBA00007069"/>
    </source>
</evidence>
<keyword evidence="11" id="KW-1185">Reference proteome</keyword>
<comment type="similarity">
    <text evidence="2">Belongs to the binding-protein-dependent transport system permease family. CysTW subfamily.</text>
</comment>
<feature type="transmembrane region" description="Helical" evidence="8">
    <location>
        <begin position="285"/>
        <end position="311"/>
    </location>
</feature>
<evidence type="ECO:0000259" key="9">
    <source>
        <dbReference type="PROSITE" id="PS50928"/>
    </source>
</evidence>
<reference evidence="10 11" key="1">
    <citation type="submission" date="2013-05" db="EMBL/GenBank/DDBJ databases">
        <title>Draft genome sequence of Rubidibacter lacunae KORDI 51-2.</title>
        <authorList>
            <person name="Choi D.H."/>
            <person name="Noh J.H."/>
            <person name="Kwon K.-K."/>
            <person name="Lee J.-H."/>
            <person name="Ryu J.-Y."/>
        </authorList>
    </citation>
    <scope>NUCLEOTIDE SEQUENCE [LARGE SCALE GENOMIC DNA]</scope>
    <source>
        <strain evidence="10 11">KORDI 51-2</strain>
    </source>
</reference>
<protein>
    <submittedName>
        <fullName evidence="10">Phosphate ABC transporter, permease protein</fullName>
    </submittedName>
</protein>
<feature type="transmembrane region" description="Helical" evidence="8">
    <location>
        <begin position="261"/>
        <end position="279"/>
    </location>
</feature>
<dbReference type="EMBL" id="ASSJ01000047">
    <property type="protein sequence ID" value="ERN41552.1"/>
    <property type="molecule type" value="Genomic_DNA"/>
</dbReference>
<dbReference type="eggNOG" id="COG0573">
    <property type="taxonomic scope" value="Bacteria"/>
</dbReference>
<comment type="subcellular location">
    <subcellularLocation>
        <location evidence="1">Cell membrane</location>
        <topology evidence="1">Multi-pass membrane protein</topology>
    </subcellularLocation>
</comment>
<dbReference type="PROSITE" id="PS50928">
    <property type="entry name" value="ABC_TM1"/>
    <property type="match status" value="2"/>
</dbReference>
<feature type="transmembrane region" description="Helical" evidence="8">
    <location>
        <begin position="374"/>
        <end position="400"/>
    </location>
</feature>
<keyword evidence="5 8" id="KW-0812">Transmembrane</keyword>
<organism evidence="10 11">
    <name type="scientific">Rubidibacter lacunae KORDI 51-2</name>
    <dbReference type="NCBI Taxonomy" id="582515"/>
    <lineage>
        <taxon>Bacteria</taxon>
        <taxon>Bacillati</taxon>
        <taxon>Cyanobacteriota</taxon>
        <taxon>Cyanophyceae</taxon>
        <taxon>Oscillatoriophycideae</taxon>
        <taxon>Chroococcales</taxon>
        <taxon>Aphanothecaceae</taxon>
        <taxon>Rubidibacter</taxon>
    </lineage>
</organism>
<evidence type="ECO:0000256" key="1">
    <source>
        <dbReference type="ARBA" id="ARBA00004651"/>
    </source>
</evidence>
<dbReference type="OrthoDB" id="9785113at2"/>
<dbReference type="eggNOG" id="COG0581">
    <property type="taxonomic scope" value="Bacteria"/>
</dbReference>
<dbReference type="SUPFAM" id="SSF161098">
    <property type="entry name" value="MetI-like"/>
    <property type="match status" value="2"/>
</dbReference>
<feature type="transmembrane region" description="Helical" evidence="8">
    <location>
        <begin position="461"/>
        <end position="486"/>
    </location>
</feature>
<dbReference type="RefSeq" id="WP_022606594.1">
    <property type="nucleotide sequence ID" value="NZ_ASSJ01000047.1"/>
</dbReference>
<dbReference type="STRING" id="582515.KR51_00017700"/>
<evidence type="ECO:0000313" key="11">
    <source>
        <dbReference type="Proteomes" id="UP000016960"/>
    </source>
</evidence>
<evidence type="ECO:0000256" key="4">
    <source>
        <dbReference type="ARBA" id="ARBA00022475"/>
    </source>
</evidence>
<keyword evidence="3" id="KW-0813">Transport</keyword>